<evidence type="ECO:0000313" key="2">
    <source>
        <dbReference type="Proteomes" id="UP000228934"/>
    </source>
</evidence>
<dbReference type="Proteomes" id="UP000228934">
    <property type="component" value="Unassembled WGS sequence"/>
</dbReference>
<accession>A0A2G9S3L0</accession>
<reference evidence="2" key="1">
    <citation type="journal article" date="2017" name="Nat. Commun.">
        <title>The North American bullfrog draft genome provides insight into hormonal regulation of long noncoding RNA.</title>
        <authorList>
            <person name="Hammond S.A."/>
            <person name="Warren R.L."/>
            <person name="Vandervalk B.P."/>
            <person name="Kucuk E."/>
            <person name="Khan H."/>
            <person name="Gibb E.A."/>
            <person name="Pandoh P."/>
            <person name="Kirk H."/>
            <person name="Zhao Y."/>
            <person name="Jones M."/>
            <person name="Mungall A.J."/>
            <person name="Coope R."/>
            <person name="Pleasance S."/>
            <person name="Moore R.A."/>
            <person name="Holt R.A."/>
            <person name="Round J.M."/>
            <person name="Ohora S."/>
            <person name="Walle B.V."/>
            <person name="Veldhoen N."/>
            <person name="Helbing C.C."/>
            <person name="Birol I."/>
        </authorList>
    </citation>
    <scope>NUCLEOTIDE SEQUENCE [LARGE SCALE GENOMIC DNA]</scope>
</reference>
<dbReference type="AlphaFoldDB" id="A0A2G9S3L0"/>
<name>A0A2G9S3L0_AQUCT</name>
<dbReference type="EMBL" id="KV928703">
    <property type="protein sequence ID" value="PIO34041.1"/>
    <property type="molecule type" value="Genomic_DNA"/>
</dbReference>
<proteinExistence type="predicted"/>
<keyword evidence="2" id="KW-1185">Reference proteome</keyword>
<gene>
    <name evidence="1" type="ORF">AB205_0074560</name>
</gene>
<protein>
    <submittedName>
        <fullName evidence="1">Uncharacterized protein</fullName>
    </submittedName>
</protein>
<evidence type="ECO:0000313" key="1">
    <source>
        <dbReference type="EMBL" id="PIO34041.1"/>
    </source>
</evidence>
<sequence>MASCRHFALHISVIRSGTCSIAVHAVWCLPLKNVCLTMVGTNQILMHFTGHLLPSQVLQFTIFQVAQLGFLVTPNEIMQTIPASYRLTSLTAVLVSCHLFTQRDEISSTTSLPRVTIHWAHYHQKVIRLN</sequence>
<organism evidence="1 2">
    <name type="scientific">Aquarana catesbeiana</name>
    <name type="common">American bullfrog</name>
    <name type="synonym">Rana catesbeiana</name>
    <dbReference type="NCBI Taxonomy" id="8400"/>
    <lineage>
        <taxon>Eukaryota</taxon>
        <taxon>Metazoa</taxon>
        <taxon>Chordata</taxon>
        <taxon>Craniata</taxon>
        <taxon>Vertebrata</taxon>
        <taxon>Euteleostomi</taxon>
        <taxon>Amphibia</taxon>
        <taxon>Batrachia</taxon>
        <taxon>Anura</taxon>
        <taxon>Neobatrachia</taxon>
        <taxon>Ranoidea</taxon>
        <taxon>Ranidae</taxon>
        <taxon>Aquarana</taxon>
    </lineage>
</organism>